<dbReference type="InterPro" id="IPR008979">
    <property type="entry name" value="Galactose-bd-like_sf"/>
</dbReference>
<dbReference type="Pfam" id="PF03629">
    <property type="entry name" value="SASA"/>
    <property type="match status" value="2"/>
</dbReference>
<gene>
    <name evidence="4" type="ORF">GWC95_07020</name>
</gene>
<feature type="domain" description="Sialate O-acetylesterase" evidence="3">
    <location>
        <begin position="408"/>
        <end position="528"/>
    </location>
</feature>
<evidence type="ECO:0000313" key="4">
    <source>
        <dbReference type="EMBL" id="NCI49666.1"/>
    </source>
</evidence>
<dbReference type="PANTHER" id="PTHR22901:SF0">
    <property type="entry name" value="SIALATE O-ACETYLESTERASE"/>
    <property type="match status" value="1"/>
</dbReference>
<feature type="chain" id="PRO_5046206627" description="Sialate O-acetylesterase domain-containing protein" evidence="2">
    <location>
        <begin position="20"/>
        <end position="654"/>
    </location>
</feature>
<keyword evidence="2" id="KW-0732">Signal</keyword>
<evidence type="ECO:0000259" key="3">
    <source>
        <dbReference type="Pfam" id="PF03629"/>
    </source>
</evidence>
<name>A0ABW9ZRD6_9BACT</name>
<dbReference type="RefSeq" id="WP_161817978.1">
    <property type="nucleotide sequence ID" value="NZ_JAACJS010000011.1"/>
</dbReference>
<sequence length="654" mass="71754">MRKTLLAAFSVFAFTFVSAQLRTAKIFSDSMVLQRNVSVPVWGWAGAGEKIAVQFNLQTKTTQADASGKWRVDLDPEKEGGPFQLHVKGNSAITYNNVLVGDVWLCSGQSNMEWTVNNANNYAEEMAAADLPMIRHTKIALTAAGSPLQDLATGNGWQAATPATVGNFTAVGYFFAKRLHEELHVPIGLINSTWGGTNVETWTSREALQQNNEFREIMAGFPVLNLDSIAAVRRQETLDKLTGTQGGLPSAGEVKKWKEASFDATGWQHMKVPGLWETQSLQNVDGVVWLRREFHIDPSMHKGNADLLLGMIDDNDETYINGVLVGSTKGYNLKRLYTIPQGTLRDGKNVIAIRIDDTGGGGGIYGEPGDVKMIFAGSSLPLAGDWQYRVESVIQSNAVDPNSYPTLLYNAMINPLIPYAIKGAIWYQGESNAGRAYQYRTAFPLMIGDWRSRWKQGDFPFYFVQLSSFNANGGTVEKGSEWAELREAQALSLSVPNTGMVVTTDIGEPKDIHPRNKQEVGKRLAAVALNKTYKRSNEFSGPVFKSMRIEGNKAIIDFDHKGGGLITTDPGGWVKGFAIAGTDKKFIPATAMIEGEHIVVSAAGVNGPVAVRYAWSDFAGDANLYNLEKFPAVPFRTDKWSGITDLRKYRITGK</sequence>
<dbReference type="InterPro" id="IPR036514">
    <property type="entry name" value="SGNH_hydro_sf"/>
</dbReference>
<dbReference type="Gene3D" id="3.40.50.1110">
    <property type="entry name" value="SGNH hydrolase"/>
    <property type="match status" value="2"/>
</dbReference>
<dbReference type="Proteomes" id="UP000753802">
    <property type="component" value="Unassembled WGS sequence"/>
</dbReference>
<dbReference type="InterPro" id="IPR039329">
    <property type="entry name" value="SIAE"/>
</dbReference>
<reference evidence="4 5" key="1">
    <citation type="submission" date="2020-01" db="EMBL/GenBank/DDBJ databases">
        <title>Genome analysis.</title>
        <authorList>
            <person name="Wu S."/>
            <person name="Wang G."/>
        </authorList>
    </citation>
    <scope>NUCLEOTIDE SEQUENCE [LARGE SCALE GENOMIC DNA]</scope>
    <source>
        <strain evidence="4 5">SYL130</strain>
    </source>
</reference>
<evidence type="ECO:0000256" key="1">
    <source>
        <dbReference type="ARBA" id="ARBA00022801"/>
    </source>
</evidence>
<keyword evidence="5" id="KW-1185">Reference proteome</keyword>
<feature type="domain" description="Sialate O-acetylesterase" evidence="3">
    <location>
        <begin position="101"/>
        <end position="207"/>
    </location>
</feature>
<evidence type="ECO:0000256" key="2">
    <source>
        <dbReference type="SAM" id="SignalP"/>
    </source>
</evidence>
<dbReference type="InterPro" id="IPR005181">
    <property type="entry name" value="SASA"/>
</dbReference>
<feature type="signal peptide" evidence="2">
    <location>
        <begin position="1"/>
        <end position="19"/>
    </location>
</feature>
<comment type="caution">
    <text evidence="4">The sequence shown here is derived from an EMBL/GenBank/DDBJ whole genome shotgun (WGS) entry which is preliminary data.</text>
</comment>
<dbReference type="EMBL" id="JAACJS010000011">
    <property type="protein sequence ID" value="NCI49666.1"/>
    <property type="molecule type" value="Genomic_DNA"/>
</dbReference>
<organism evidence="4 5">
    <name type="scientific">Sediminibacterium roseum</name>
    <dbReference type="NCBI Taxonomy" id="1978412"/>
    <lineage>
        <taxon>Bacteria</taxon>
        <taxon>Pseudomonadati</taxon>
        <taxon>Bacteroidota</taxon>
        <taxon>Chitinophagia</taxon>
        <taxon>Chitinophagales</taxon>
        <taxon>Chitinophagaceae</taxon>
        <taxon>Sediminibacterium</taxon>
    </lineage>
</organism>
<proteinExistence type="predicted"/>
<dbReference type="SUPFAM" id="SSF52266">
    <property type="entry name" value="SGNH hydrolase"/>
    <property type="match status" value="1"/>
</dbReference>
<keyword evidence="1" id="KW-0378">Hydrolase</keyword>
<dbReference type="PANTHER" id="PTHR22901">
    <property type="entry name" value="SIALATE O-ACETYLESTERASE"/>
    <property type="match status" value="1"/>
</dbReference>
<accession>A0ABW9ZRD6</accession>
<evidence type="ECO:0000313" key="5">
    <source>
        <dbReference type="Proteomes" id="UP000753802"/>
    </source>
</evidence>
<protein>
    <recommendedName>
        <fullName evidence="3">Sialate O-acetylesterase domain-containing protein</fullName>
    </recommendedName>
</protein>
<dbReference type="SUPFAM" id="SSF49785">
    <property type="entry name" value="Galactose-binding domain-like"/>
    <property type="match status" value="1"/>
</dbReference>